<reference evidence="8" key="1">
    <citation type="submission" date="2024-02" db="EMBL/GenBank/DDBJ databases">
        <authorList>
            <consortium name="ELIXIR-Norway"/>
            <consortium name="Elixir Norway"/>
        </authorList>
    </citation>
    <scope>NUCLEOTIDE SEQUENCE</scope>
</reference>
<gene>
    <name evidence="8" type="ORF">CSSPTR1EN2_LOCUS16822</name>
</gene>
<feature type="compositionally biased region" description="Polar residues" evidence="7">
    <location>
        <begin position="69"/>
        <end position="80"/>
    </location>
</feature>
<dbReference type="NCBIfam" id="TIGR00952">
    <property type="entry name" value="S15_bact"/>
    <property type="match status" value="1"/>
</dbReference>
<dbReference type="EMBL" id="OZ019896">
    <property type="protein sequence ID" value="CAK9223419.1"/>
    <property type="molecule type" value="Genomic_DNA"/>
</dbReference>
<organism evidence="8 9">
    <name type="scientific">Sphagnum troendelagicum</name>
    <dbReference type="NCBI Taxonomy" id="128251"/>
    <lineage>
        <taxon>Eukaryota</taxon>
        <taxon>Viridiplantae</taxon>
        <taxon>Streptophyta</taxon>
        <taxon>Embryophyta</taxon>
        <taxon>Bryophyta</taxon>
        <taxon>Sphagnophytina</taxon>
        <taxon>Sphagnopsida</taxon>
        <taxon>Sphagnales</taxon>
        <taxon>Sphagnaceae</taxon>
        <taxon>Sphagnum</taxon>
    </lineage>
</organism>
<evidence type="ECO:0000313" key="9">
    <source>
        <dbReference type="Proteomes" id="UP001497512"/>
    </source>
</evidence>
<protein>
    <recommendedName>
        <fullName evidence="4">Small ribosomal subunit protein uS15c</fullName>
    </recommendedName>
</protein>
<evidence type="ECO:0000313" key="8">
    <source>
        <dbReference type="EMBL" id="CAK9223419.1"/>
    </source>
</evidence>
<dbReference type="PANTHER" id="PTHR47546">
    <property type="entry name" value="S15/NS1, RNA-BINDING PROTEIN"/>
    <property type="match status" value="1"/>
</dbReference>
<keyword evidence="9" id="KW-1185">Reference proteome</keyword>
<dbReference type="PANTHER" id="PTHR47546:SF3">
    <property type="entry name" value="30S RIBOSOMAL PROTEIN S15, CHLOROPLASTIC"/>
    <property type="match status" value="1"/>
</dbReference>
<evidence type="ECO:0000256" key="7">
    <source>
        <dbReference type="SAM" id="MobiDB-lite"/>
    </source>
</evidence>
<accession>A0ABP0UK02</accession>
<dbReference type="HAMAP" id="MF_01343_B">
    <property type="entry name" value="Ribosomal_uS15_B"/>
    <property type="match status" value="1"/>
</dbReference>
<dbReference type="Gene3D" id="1.10.287.10">
    <property type="entry name" value="S15/NS1, RNA-binding"/>
    <property type="match status" value="1"/>
</dbReference>
<feature type="region of interest" description="Disordered" evidence="7">
    <location>
        <begin position="57"/>
        <end position="80"/>
    </location>
</feature>
<evidence type="ECO:0000256" key="6">
    <source>
        <dbReference type="SAM" id="Coils"/>
    </source>
</evidence>
<dbReference type="Pfam" id="PF00312">
    <property type="entry name" value="Ribosomal_S15"/>
    <property type="match status" value="1"/>
</dbReference>
<dbReference type="Gene3D" id="6.10.250.3130">
    <property type="match status" value="1"/>
</dbReference>
<proteinExistence type="inferred from homology"/>
<dbReference type="Proteomes" id="UP001497512">
    <property type="component" value="Chromosome 4"/>
</dbReference>
<name>A0ABP0UK02_9BRYO</name>
<dbReference type="InterPro" id="IPR009068">
    <property type="entry name" value="uS15_NS1_RNA-bd_sf"/>
</dbReference>
<dbReference type="PROSITE" id="PS00362">
    <property type="entry name" value="RIBOSOMAL_S15"/>
    <property type="match status" value="1"/>
</dbReference>
<keyword evidence="6" id="KW-0175">Coiled coil</keyword>
<dbReference type="SMART" id="SM01387">
    <property type="entry name" value="Ribosomal_S15"/>
    <property type="match status" value="1"/>
</dbReference>
<dbReference type="CDD" id="cd00353">
    <property type="entry name" value="Ribosomal_S15p_S13e"/>
    <property type="match status" value="1"/>
</dbReference>
<evidence type="ECO:0000256" key="4">
    <source>
        <dbReference type="ARBA" id="ARBA00035250"/>
    </source>
</evidence>
<evidence type="ECO:0000256" key="3">
    <source>
        <dbReference type="ARBA" id="ARBA00023274"/>
    </source>
</evidence>
<dbReference type="InterPro" id="IPR005290">
    <property type="entry name" value="Ribosomal_uS15_bac-type"/>
</dbReference>
<keyword evidence="3 5" id="KW-0687">Ribonucleoprotein</keyword>
<evidence type="ECO:0000256" key="5">
    <source>
        <dbReference type="RuleBase" id="RU003919"/>
    </source>
</evidence>
<dbReference type="InterPro" id="IPR000589">
    <property type="entry name" value="Ribosomal_uS15"/>
</dbReference>
<evidence type="ECO:0000256" key="1">
    <source>
        <dbReference type="ARBA" id="ARBA00008434"/>
    </source>
</evidence>
<feature type="coiled-coil region" evidence="6">
    <location>
        <begin position="139"/>
        <end position="166"/>
    </location>
</feature>
<dbReference type="SUPFAM" id="SSF47060">
    <property type="entry name" value="S15/NS1 RNA-binding domain"/>
    <property type="match status" value="1"/>
</dbReference>
<sequence length="240" mass="27091">MASPSEFRRLASTIWCRKIGYGRGIRTVAASFLVVTREPSSSAQTGNEDFASKILSEMRGRREEESSSNGNTGPQADSGSSYLAELTMRGLKARASDSSSQTESPLQKLAQLSRFGGGNQGPGYAFLPPKDDLLEKYYSEEHLSSMEKHKLELQKVREEFRIHEGDCGSSQVQIALLTAKIKYMAEHMKTHKKDLHSRRGLEGMIEQRKKLLQYLRRKDWDEYCILISKLGLRDKPSQAR</sequence>
<keyword evidence="2 5" id="KW-0689">Ribosomal protein</keyword>
<comment type="similarity">
    <text evidence="1 5">Belongs to the universal ribosomal protein uS15 family.</text>
</comment>
<evidence type="ECO:0000256" key="2">
    <source>
        <dbReference type="ARBA" id="ARBA00022980"/>
    </source>
</evidence>